<dbReference type="EMBL" id="JALJOS010000076">
    <property type="protein sequence ID" value="KAK9816387.1"/>
    <property type="molecule type" value="Genomic_DNA"/>
</dbReference>
<feature type="compositionally biased region" description="Low complexity" evidence="1">
    <location>
        <begin position="321"/>
        <end position="342"/>
    </location>
</feature>
<evidence type="ECO:0000256" key="1">
    <source>
        <dbReference type="SAM" id="MobiDB-lite"/>
    </source>
</evidence>
<organism evidence="2 3">
    <name type="scientific">Apatococcus lobatus</name>
    <dbReference type="NCBI Taxonomy" id="904363"/>
    <lineage>
        <taxon>Eukaryota</taxon>
        <taxon>Viridiplantae</taxon>
        <taxon>Chlorophyta</taxon>
        <taxon>core chlorophytes</taxon>
        <taxon>Trebouxiophyceae</taxon>
        <taxon>Chlorellales</taxon>
        <taxon>Chlorellaceae</taxon>
        <taxon>Apatococcus</taxon>
    </lineage>
</organism>
<feature type="region of interest" description="Disordered" evidence="1">
    <location>
        <begin position="508"/>
        <end position="537"/>
    </location>
</feature>
<sequence>MDDISSNIIKKACEKRLSYTPLVYARIRAYILLAEARLLDLQDKVHKQLQRRLELEKYLLELDCRTSNIGDTPSAGGGDEVQRPNRAAGGPGGDAMPSLGASKSAAVVTDSQASPADVIVARANQRMSWLREFRAAAEQKRLRLEAEPEEATAEPAKVAARPNIFSRMSAAQEKLVYNVMARGEQELMDDNIDTELSTFAVQHGWDDPESLYSLRTTYAEGTHSAPSIQSLPASSSYSQAISSRPQALPLLSANQSTTGTLASASRPGTPEHAAADESSSSRQLATGLCEQGDTTTQHADGRQLDQSLGLLLKAQRQPEGAPSGPVNSSNVSGSSSRSSLASETMSTASGGGQEGGITAPSSRQHGRSQQLTVGVARSQALSALPAQHSKAAASTDDGHLEGPTGGKLQELPQNSKNPGSLKSSACRKEAVRPGDTVLQQLAELRLAKTRELEVDALLRALRTRPLGEPLSIEQMALLIEDCQREAQLHNHAALFPNSQGNLVQANSQLADAESPAHPFEELHGSASVPQQPKPAGSVHAVQHLGCLKHNIT</sequence>
<name>A0AAW1Q7T5_9CHLO</name>
<dbReference type="AlphaFoldDB" id="A0AAW1Q7T5"/>
<feature type="region of interest" description="Disordered" evidence="1">
    <location>
        <begin position="258"/>
        <end position="284"/>
    </location>
</feature>
<reference evidence="2 3" key="1">
    <citation type="journal article" date="2024" name="Nat. Commun.">
        <title>Phylogenomics reveals the evolutionary origins of lichenization in chlorophyte algae.</title>
        <authorList>
            <person name="Puginier C."/>
            <person name="Libourel C."/>
            <person name="Otte J."/>
            <person name="Skaloud P."/>
            <person name="Haon M."/>
            <person name="Grisel S."/>
            <person name="Petersen M."/>
            <person name="Berrin J.G."/>
            <person name="Delaux P.M."/>
            <person name="Dal Grande F."/>
            <person name="Keller J."/>
        </authorList>
    </citation>
    <scope>NUCLEOTIDE SEQUENCE [LARGE SCALE GENOMIC DNA]</scope>
    <source>
        <strain evidence="2 3">SAG 2145</strain>
    </source>
</reference>
<keyword evidence="3" id="KW-1185">Reference proteome</keyword>
<feature type="compositionally biased region" description="Polar residues" evidence="1">
    <location>
        <begin position="411"/>
        <end position="423"/>
    </location>
</feature>
<evidence type="ECO:0000313" key="3">
    <source>
        <dbReference type="Proteomes" id="UP001438707"/>
    </source>
</evidence>
<evidence type="ECO:0000313" key="2">
    <source>
        <dbReference type="EMBL" id="KAK9816387.1"/>
    </source>
</evidence>
<accession>A0AAW1Q7T5</accession>
<dbReference type="Proteomes" id="UP001438707">
    <property type="component" value="Unassembled WGS sequence"/>
</dbReference>
<gene>
    <name evidence="2" type="ORF">WJX74_003002</name>
</gene>
<feature type="compositionally biased region" description="Polar residues" evidence="1">
    <location>
        <begin position="359"/>
        <end position="372"/>
    </location>
</feature>
<comment type="caution">
    <text evidence="2">The sequence shown here is derived from an EMBL/GenBank/DDBJ whole genome shotgun (WGS) entry which is preliminary data.</text>
</comment>
<protein>
    <submittedName>
        <fullName evidence="2">Uncharacterized protein</fullName>
    </submittedName>
</protein>
<feature type="region of interest" description="Disordered" evidence="1">
    <location>
        <begin position="316"/>
        <end position="428"/>
    </location>
</feature>
<proteinExistence type="predicted"/>
<feature type="region of interest" description="Disordered" evidence="1">
    <location>
        <begin position="69"/>
        <end position="102"/>
    </location>
</feature>